<evidence type="ECO:0000313" key="2">
    <source>
        <dbReference type="Proteomes" id="UP000004994"/>
    </source>
</evidence>
<dbReference type="InterPro" id="IPR011990">
    <property type="entry name" value="TPR-like_helical_dom_sf"/>
</dbReference>
<proteinExistence type="predicted"/>
<dbReference type="GO" id="GO:0003723">
    <property type="term" value="F:RNA binding"/>
    <property type="evidence" value="ECO:0007669"/>
    <property type="project" value="InterPro"/>
</dbReference>
<accession>A0A3Q7IT71</accession>
<reference evidence="1" key="1">
    <citation type="journal article" date="2012" name="Nature">
        <title>The tomato genome sequence provides insights into fleshy fruit evolution.</title>
        <authorList>
            <consortium name="Tomato Genome Consortium"/>
        </authorList>
    </citation>
    <scope>NUCLEOTIDE SEQUENCE [LARGE SCALE GENOMIC DNA]</scope>
    <source>
        <strain evidence="1">cv. Heinz 1706</strain>
    </source>
</reference>
<dbReference type="EnsemblPlants" id="Solyc11g017320.2.1">
    <property type="protein sequence ID" value="Solyc11g017320.2.1"/>
    <property type="gene ID" value="Solyc11g017320.2"/>
</dbReference>
<keyword evidence="2" id="KW-1185">Reference proteome</keyword>
<dbReference type="Gramene" id="Solyc11g017320.2.1">
    <property type="protein sequence ID" value="Solyc11g017320.2.1"/>
    <property type="gene ID" value="Solyc11g017320.2"/>
</dbReference>
<dbReference type="Gene3D" id="1.25.40.10">
    <property type="entry name" value="Tetratricopeptide repeat domain"/>
    <property type="match status" value="1"/>
</dbReference>
<reference evidence="1" key="2">
    <citation type="submission" date="2019-01" db="UniProtKB">
        <authorList>
            <consortium name="EnsemblPlants"/>
        </authorList>
    </citation>
    <scope>IDENTIFICATION</scope>
    <source>
        <strain evidence="1">cv. Heinz 1706</strain>
    </source>
</reference>
<dbReference type="InterPro" id="IPR046960">
    <property type="entry name" value="PPR_At4g14850-like_plant"/>
</dbReference>
<dbReference type="GO" id="GO:0009451">
    <property type="term" value="P:RNA modification"/>
    <property type="evidence" value="ECO:0007669"/>
    <property type="project" value="InterPro"/>
</dbReference>
<sequence>MPHESILFYSRLKHVDSSVCDQYTYSSVLKACAETKGILVGKAVHRHILFSGIHTCRIVSNSLLNMYSATCLTLDNGSDCGCLELCIKEMLLRGLLFFHGIKPTVVSFINVFPTVSEIRDVRVADVLYGLLAKLGNAYVNDLFVVSASIVMYAELGCINLMTRLFENTSVEAEDAVTTDDVTFVSALRATSQLQHLEFTQLHACLIKKCTASVTMFYSLRQNALEPDAVTFVAVLSTCSYTGLVDTGL</sequence>
<dbReference type="PANTHER" id="PTHR47926">
    <property type="entry name" value="PENTATRICOPEPTIDE REPEAT-CONTAINING PROTEIN"/>
    <property type="match status" value="1"/>
</dbReference>
<dbReference type="PANTHER" id="PTHR47926:SF533">
    <property type="entry name" value="DYW DOMAIN-CONTAINING PROTEIN"/>
    <property type="match status" value="1"/>
</dbReference>
<dbReference type="STRING" id="4081.A0A3Q7IT71"/>
<protein>
    <submittedName>
        <fullName evidence="1">Uncharacterized protein</fullName>
    </submittedName>
</protein>
<dbReference type="InParanoid" id="A0A3Q7IT71"/>
<dbReference type="Proteomes" id="UP000004994">
    <property type="component" value="Chromosome 11"/>
</dbReference>
<evidence type="ECO:0000313" key="1">
    <source>
        <dbReference type="EnsemblPlants" id="Solyc11g017320.2.1"/>
    </source>
</evidence>
<name>A0A3Q7IT71_SOLLC</name>
<dbReference type="AlphaFoldDB" id="A0A3Q7IT71"/>
<organism evidence="1">
    <name type="scientific">Solanum lycopersicum</name>
    <name type="common">Tomato</name>
    <name type="synonym">Lycopersicon esculentum</name>
    <dbReference type="NCBI Taxonomy" id="4081"/>
    <lineage>
        <taxon>Eukaryota</taxon>
        <taxon>Viridiplantae</taxon>
        <taxon>Streptophyta</taxon>
        <taxon>Embryophyta</taxon>
        <taxon>Tracheophyta</taxon>
        <taxon>Spermatophyta</taxon>
        <taxon>Magnoliopsida</taxon>
        <taxon>eudicotyledons</taxon>
        <taxon>Gunneridae</taxon>
        <taxon>Pentapetalae</taxon>
        <taxon>asterids</taxon>
        <taxon>lamiids</taxon>
        <taxon>Solanales</taxon>
        <taxon>Solanaceae</taxon>
        <taxon>Solanoideae</taxon>
        <taxon>Solaneae</taxon>
        <taxon>Solanum</taxon>
        <taxon>Solanum subgen. Lycopersicon</taxon>
    </lineage>
</organism>